<evidence type="ECO:0000313" key="4">
    <source>
        <dbReference type="RefSeq" id="XP_022084285.1"/>
    </source>
</evidence>
<dbReference type="SUPFAM" id="SSF48452">
    <property type="entry name" value="TPR-like"/>
    <property type="match status" value="1"/>
</dbReference>
<dbReference type="SUPFAM" id="SSF52200">
    <property type="entry name" value="Toll/Interleukin receptor TIR domain"/>
    <property type="match status" value="1"/>
</dbReference>
<dbReference type="AlphaFoldDB" id="A0A8B7XW72"/>
<feature type="domain" description="TIR" evidence="2">
    <location>
        <begin position="702"/>
        <end position="822"/>
    </location>
</feature>
<dbReference type="OMA" id="NIRAYYI"/>
<dbReference type="PROSITE" id="PS50104">
    <property type="entry name" value="TIR"/>
    <property type="match status" value="1"/>
</dbReference>
<name>A0A8B7XW72_ACAPL</name>
<evidence type="ECO:0000259" key="2">
    <source>
        <dbReference type="PROSITE" id="PS50104"/>
    </source>
</evidence>
<accession>A0A8B7XW72</accession>
<dbReference type="InterPro" id="IPR011990">
    <property type="entry name" value="TPR-like_helical_dom_sf"/>
</dbReference>
<evidence type="ECO:0000256" key="1">
    <source>
        <dbReference type="PROSITE-ProRule" id="PRU00339"/>
    </source>
</evidence>
<reference evidence="4" key="1">
    <citation type="submission" date="2025-08" db="UniProtKB">
        <authorList>
            <consortium name="RefSeq"/>
        </authorList>
    </citation>
    <scope>IDENTIFICATION</scope>
</reference>
<dbReference type="InterPro" id="IPR035897">
    <property type="entry name" value="Toll_tir_struct_dom_sf"/>
</dbReference>
<organism evidence="3 4">
    <name type="scientific">Acanthaster planci</name>
    <name type="common">Crown-of-thorns starfish</name>
    <dbReference type="NCBI Taxonomy" id="133434"/>
    <lineage>
        <taxon>Eukaryota</taxon>
        <taxon>Metazoa</taxon>
        <taxon>Echinodermata</taxon>
        <taxon>Eleutherozoa</taxon>
        <taxon>Asterozoa</taxon>
        <taxon>Asteroidea</taxon>
        <taxon>Valvatacea</taxon>
        <taxon>Valvatida</taxon>
        <taxon>Acanthasteridae</taxon>
        <taxon>Acanthaster</taxon>
    </lineage>
</organism>
<dbReference type="Gene3D" id="1.25.40.10">
    <property type="entry name" value="Tetratricopeptide repeat domain"/>
    <property type="match status" value="2"/>
</dbReference>
<dbReference type="RefSeq" id="XP_022084285.1">
    <property type="nucleotide sequence ID" value="XM_022228593.1"/>
</dbReference>
<gene>
    <name evidence="4" type="primary">LOC110975802</name>
</gene>
<keyword evidence="1" id="KW-0802">TPR repeat</keyword>
<dbReference type="SMART" id="SM00255">
    <property type="entry name" value="TIR"/>
    <property type="match status" value="1"/>
</dbReference>
<dbReference type="PROSITE" id="PS50005">
    <property type="entry name" value="TPR"/>
    <property type="match status" value="1"/>
</dbReference>
<dbReference type="PANTHER" id="PTHR16253:SF0">
    <property type="entry name" value="TETRATRICOPEPTIDE REPEAT PROTEIN 22"/>
    <property type="match status" value="1"/>
</dbReference>
<dbReference type="Proteomes" id="UP000694845">
    <property type="component" value="Unplaced"/>
</dbReference>
<dbReference type="KEGG" id="aplc:110975802"/>
<dbReference type="OrthoDB" id="9976543at2759"/>
<keyword evidence="3" id="KW-1185">Reference proteome</keyword>
<dbReference type="InterPro" id="IPR000157">
    <property type="entry name" value="TIR_dom"/>
</dbReference>
<sequence length="834" mass="95417">MNLSEQFRRDSARQTLKLWPSTTHSEVNAGWFSLLRPAQEDVDKSTEAVGLFLLPLTINKDNINAKLADRVIAIRRRFLDFKKTRPERHAIRNLLGVLAFRLGKFDEALEYFDKVLLEGEDPDNLNALANRKYICEKLFLFPEAKECEQRITDLLQNGLENRSKYRKLKARRLAEHAFAYLFELFEESVTFEKYERSSALYKEAIDLAGDLVSQDEMEDWLFASGMASYLIYKRIRRGGLRQHECRDRFQDAVNKFVKVTQMCQDGLILGDSWRTLGELFGKQQNHLPLVPDKFQSYVRHPEQCFKKALSVSQDNPRIIARYADYLQGHSRSKALELLDQSIEKDSTVFNIRAYYIRAKIYMEQFEKDENISSLEKAEEALDVTLEYSFTPWHLELKAKVFYLKAKHQTGIGRQANLQKALLFCAKAVSCQDGQSRPDVHKLRGECLCALGQHKIALGCFKRAIECESAASLYLGSVDLLVCEYEHILLSTPAPLPPDSPLLAGMVYWLHQAAQLCLAARKKLQSLSKIQQLPRHWIRFVMYCHDNKHSQKYETIKLAAAHGSKSGPSGPHRRRMSCHEIDEGFCRPKLPDRSRRNSFPGTDAFFQEPFKWIPSTVTATDLDESQLISHHSKPVDGEIDEDSKDLPFSTKKEYNTLTFTVFWNPKTRKIEIKTLPSLSDTETDDVTSKHVKAAPENSLNRKLTYDFFVIYSEDASEWVLHELLEELEGSGLKGCVKDRDFTLGEYHIENCSKRIKESVCTIIVVTKGFKKGDEFHGMIMALKEGKPVIPVLRGERVLPAPLTGRTCLDATGAVDWARLQRNIEQAIAAVNINGS</sequence>
<dbReference type="Gene3D" id="3.40.50.10140">
    <property type="entry name" value="Toll/interleukin-1 receptor homology (TIR) domain"/>
    <property type="match status" value="1"/>
</dbReference>
<dbReference type="PANTHER" id="PTHR16253">
    <property type="entry name" value="TETRATRICOPEPTIDE REPEAT PROTEIN 22"/>
    <property type="match status" value="1"/>
</dbReference>
<dbReference type="Pfam" id="PF13181">
    <property type="entry name" value="TPR_8"/>
    <property type="match status" value="1"/>
</dbReference>
<dbReference type="GO" id="GO:0007165">
    <property type="term" value="P:signal transduction"/>
    <property type="evidence" value="ECO:0007669"/>
    <property type="project" value="InterPro"/>
</dbReference>
<dbReference type="Pfam" id="PF13676">
    <property type="entry name" value="TIR_2"/>
    <property type="match status" value="1"/>
</dbReference>
<dbReference type="InterPro" id="IPR019734">
    <property type="entry name" value="TPR_rpt"/>
</dbReference>
<dbReference type="GeneID" id="110975802"/>
<feature type="repeat" description="TPR" evidence="1">
    <location>
        <begin position="89"/>
        <end position="122"/>
    </location>
</feature>
<dbReference type="InterPro" id="IPR042342">
    <property type="entry name" value="TTC22"/>
</dbReference>
<protein>
    <submittedName>
        <fullName evidence="4">Tetratricopeptide repeat protein 22-like</fullName>
    </submittedName>
</protein>
<dbReference type="SMART" id="SM00028">
    <property type="entry name" value="TPR"/>
    <property type="match status" value="3"/>
</dbReference>
<evidence type="ECO:0000313" key="3">
    <source>
        <dbReference type="Proteomes" id="UP000694845"/>
    </source>
</evidence>
<proteinExistence type="predicted"/>